<dbReference type="Proteomes" id="UP000243937">
    <property type="component" value="Chromosome"/>
</dbReference>
<gene>
    <name evidence="1" type="ORF">CBP31_07055</name>
</gene>
<organism evidence="1 2">
    <name type="scientific">Oceanisphaera profunda</name>
    <dbReference type="NCBI Taxonomy" id="1416627"/>
    <lineage>
        <taxon>Bacteria</taxon>
        <taxon>Pseudomonadati</taxon>
        <taxon>Pseudomonadota</taxon>
        <taxon>Gammaproteobacteria</taxon>
        <taxon>Aeromonadales</taxon>
        <taxon>Aeromonadaceae</taxon>
        <taxon>Oceanisphaera</taxon>
    </lineage>
</organism>
<dbReference type="AlphaFoldDB" id="A0A1Y0D4G4"/>
<sequence>MKKTWLLISSLALTACSNYQVPESPVFPANSRWAIMPMINSSNTPMAAEKAEQILGTHLYARGINATFYPASDVSDLASILDNNAKRKNAQTWLASQNVDYVISGSVEEWHYKSGLDGEPAVGITLEVQSAGDNVTQWRASGARSGWGRESVTSAGQKVIDELLDGLNVE</sequence>
<keyword evidence="2" id="KW-1185">Reference proteome</keyword>
<evidence type="ECO:0000313" key="2">
    <source>
        <dbReference type="Proteomes" id="UP000243937"/>
    </source>
</evidence>
<protein>
    <recommendedName>
        <fullName evidence="3">Penicillin-binding protein activator LpoB</fullName>
    </recommendedName>
</protein>
<dbReference type="PROSITE" id="PS51257">
    <property type="entry name" value="PROKAR_LIPOPROTEIN"/>
    <property type="match status" value="1"/>
</dbReference>
<name>A0A1Y0D4G4_9GAMM</name>
<dbReference type="OrthoDB" id="9791579at2"/>
<reference evidence="1 2" key="1">
    <citation type="journal article" date="2014" name="Int. J. Syst. Evol. Microbiol.">
        <title>Oceanisphaera profunda sp. nov., a marine bacterium isolated from deep-sea sediment, and emended description of the genus Oceanisphaera.</title>
        <authorList>
            <person name="Xu Z."/>
            <person name="Zhang X.Y."/>
            <person name="Su H.N."/>
            <person name="Yu Z.C."/>
            <person name="Liu C."/>
            <person name="Li H."/>
            <person name="Chen X.L."/>
            <person name="Song X.Y."/>
            <person name="Xie B.B."/>
            <person name="Qin Q.L."/>
            <person name="Zhou B.C."/>
            <person name="Shi M."/>
            <person name="Huang Y."/>
            <person name="Zhang Y.Z."/>
        </authorList>
    </citation>
    <scope>NUCLEOTIDE SEQUENCE [LARGE SCALE GENOMIC DNA]</scope>
    <source>
        <strain evidence="1 2">SM1222</strain>
    </source>
</reference>
<dbReference type="EMBL" id="CP021377">
    <property type="protein sequence ID" value="ART82412.1"/>
    <property type="molecule type" value="Genomic_DNA"/>
</dbReference>
<dbReference type="RefSeq" id="WP_087035821.1">
    <property type="nucleotide sequence ID" value="NZ_CP021377.1"/>
</dbReference>
<evidence type="ECO:0000313" key="1">
    <source>
        <dbReference type="EMBL" id="ART82412.1"/>
    </source>
</evidence>
<evidence type="ECO:0008006" key="3">
    <source>
        <dbReference type="Google" id="ProtNLM"/>
    </source>
</evidence>
<dbReference type="KEGG" id="opf:CBP31_07055"/>
<dbReference type="Gene3D" id="3.40.50.10610">
    <property type="entry name" value="ABC-type transport auxiliary lipoprotein component"/>
    <property type="match status" value="1"/>
</dbReference>
<accession>A0A1Y0D4G4</accession>
<proteinExistence type="predicted"/>